<sequence>MRRALFDLGMSVFGSGMRFEGHRTVYSSNRLNGNSWRMNSLTLNLPCTQWHLDLEWLPT</sequence>
<dbReference type="AlphaFoldDB" id="K5WI40"/>
<dbReference type="Proteomes" id="UP000008493">
    <property type="component" value="Unassembled WGS sequence"/>
</dbReference>
<accession>K5WI40</accession>
<dbReference type="RefSeq" id="XP_007334413.1">
    <property type="nucleotide sequence ID" value="XM_007334351.1"/>
</dbReference>
<reference evidence="2" key="1">
    <citation type="journal article" date="2012" name="Proc. Natl. Acad. Sci. U.S.A.">
        <title>Genome sequence of the button mushroom Agaricus bisporus reveals mechanisms governing adaptation to a humic-rich ecological niche.</title>
        <authorList>
            <person name="Morin E."/>
            <person name="Kohler A."/>
            <person name="Baker A.R."/>
            <person name="Foulongne-Oriol M."/>
            <person name="Lombard V."/>
            <person name="Nagy L.G."/>
            <person name="Ohm R.A."/>
            <person name="Patyshakuliyeva A."/>
            <person name="Brun A."/>
            <person name="Aerts A.L."/>
            <person name="Bailey A.M."/>
            <person name="Billette C."/>
            <person name="Coutinho P.M."/>
            <person name="Deakin G."/>
            <person name="Doddapaneni H."/>
            <person name="Floudas D."/>
            <person name="Grimwood J."/>
            <person name="Hilden K."/>
            <person name="Kuees U."/>
            <person name="LaButti K.M."/>
            <person name="Lapidus A."/>
            <person name="Lindquist E.A."/>
            <person name="Lucas S.M."/>
            <person name="Murat C."/>
            <person name="Riley R.W."/>
            <person name="Salamov A.A."/>
            <person name="Schmutz J."/>
            <person name="Subramanian V."/>
            <person name="Woesten H.A.B."/>
            <person name="Xu J."/>
            <person name="Eastwood D.C."/>
            <person name="Foster G.D."/>
            <person name="Sonnenberg A.S."/>
            <person name="Cullen D."/>
            <person name="de Vries R.P."/>
            <person name="Lundell T."/>
            <person name="Hibbett D.S."/>
            <person name="Henrissat B."/>
            <person name="Burton K.S."/>
            <person name="Kerrigan R.W."/>
            <person name="Challen M.P."/>
            <person name="Grigoriev I.V."/>
            <person name="Martin F."/>
        </authorList>
    </citation>
    <scope>NUCLEOTIDE SEQUENCE [LARGE SCALE GENOMIC DNA]</scope>
    <source>
        <strain evidence="2">JB137-S8 / ATCC MYA-4627 / FGSC 10392</strain>
    </source>
</reference>
<gene>
    <name evidence="1" type="ORF">AGABI1DRAFT_116633</name>
</gene>
<name>K5WI40_AGABU</name>
<evidence type="ECO:0000313" key="1">
    <source>
        <dbReference type="EMBL" id="EKM74946.1"/>
    </source>
</evidence>
<dbReference type="KEGG" id="abp:AGABI1DRAFT116633"/>
<dbReference type="OMA" id="MRFEGHR"/>
<protein>
    <submittedName>
        <fullName evidence="1">Uncharacterized protein</fullName>
    </submittedName>
</protein>
<dbReference type="GeneID" id="18825184"/>
<dbReference type="EMBL" id="JH971423">
    <property type="protein sequence ID" value="EKM74946.1"/>
    <property type="molecule type" value="Genomic_DNA"/>
</dbReference>
<dbReference type="HOGENOM" id="CLU_2960179_0_0_1"/>
<proteinExistence type="predicted"/>
<organism evidence="1 2">
    <name type="scientific">Agaricus bisporus var. burnettii (strain JB137-S8 / ATCC MYA-4627 / FGSC 10392)</name>
    <name type="common">White button mushroom</name>
    <dbReference type="NCBI Taxonomy" id="597362"/>
    <lineage>
        <taxon>Eukaryota</taxon>
        <taxon>Fungi</taxon>
        <taxon>Dikarya</taxon>
        <taxon>Basidiomycota</taxon>
        <taxon>Agaricomycotina</taxon>
        <taxon>Agaricomycetes</taxon>
        <taxon>Agaricomycetidae</taxon>
        <taxon>Agaricales</taxon>
        <taxon>Agaricineae</taxon>
        <taxon>Agaricaceae</taxon>
        <taxon>Agaricus</taxon>
    </lineage>
</organism>
<keyword evidence="2" id="KW-1185">Reference proteome</keyword>
<dbReference type="InParanoid" id="K5WI40"/>
<evidence type="ECO:0000313" key="2">
    <source>
        <dbReference type="Proteomes" id="UP000008493"/>
    </source>
</evidence>